<feature type="coiled-coil region" evidence="1">
    <location>
        <begin position="127"/>
        <end position="165"/>
    </location>
</feature>
<evidence type="ECO:0000313" key="3">
    <source>
        <dbReference type="EMBL" id="TXI30511.1"/>
    </source>
</evidence>
<name>A0A5C7VY69_9PROT</name>
<sequence>MPPDQAYDRLLDVLGSLSLLVILAMLLERALALIFEYHWFQELSKKHEGLKTPIAFAAAWYTCYLVQFDVLSRLFHPSPTSTDGIEPTTIGIFITSAIVAGGSAGAITLFQGVLNFSRETRTGLIEAKKVNAEADLAEAKARKDKAESEAAESLAKKQKAEAEAEAILTKQSLYHIGSVIDEEIDGCCIGHVEFTTSDENLPAAEGGVSTL</sequence>
<evidence type="ECO:0000313" key="4">
    <source>
        <dbReference type="Proteomes" id="UP000321055"/>
    </source>
</evidence>
<organism evidence="3 4">
    <name type="scientific">Nitrosomonas oligotropha</name>
    <dbReference type="NCBI Taxonomy" id="42354"/>
    <lineage>
        <taxon>Bacteria</taxon>
        <taxon>Pseudomonadati</taxon>
        <taxon>Pseudomonadota</taxon>
        <taxon>Betaproteobacteria</taxon>
        <taxon>Nitrosomonadales</taxon>
        <taxon>Nitrosomonadaceae</taxon>
        <taxon>Nitrosomonas</taxon>
    </lineage>
</organism>
<gene>
    <name evidence="3" type="ORF">E6Q60_01210</name>
</gene>
<keyword evidence="1" id="KW-0175">Coiled coil</keyword>
<dbReference type="AlphaFoldDB" id="A0A5C7VY69"/>
<keyword evidence="2" id="KW-0472">Membrane</keyword>
<comment type="caution">
    <text evidence="3">The sequence shown here is derived from an EMBL/GenBank/DDBJ whole genome shotgun (WGS) entry which is preliminary data.</text>
</comment>
<proteinExistence type="predicted"/>
<keyword evidence="2" id="KW-0812">Transmembrane</keyword>
<evidence type="ECO:0000256" key="1">
    <source>
        <dbReference type="SAM" id="Coils"/>
    </source>
</evidence>
<keyword evidence="2" id="KW-1133">Transmembrane helix</keyword>
<accession>A0A5C7VY69</accession>
<reference evidence="3 4" key="1">
    <citation type="submission" date="2018-09" db="EMBL/GenBank/DDBJ databases">
        <title>Metagenome Assembled Genomes from an Advanced Water Purification Facility.</title>
        <authorList>
            <person name="Stamps B.W."/>
            <person name="Spear J.R."/>
        </authorList>
    </citation>
    <scope>NUCLEOTIDE SEQUENCE [LARGE SCALE GENOMIC DNA]</scope>
    <source>
        <strain evidence="3">Bin_54_1</strain>
    </source>
</reference>
<protein>
    <submittedName>
        <fullName evidence="3">Uncharacterized protein</fullName>
    </submittedName>
</protein>
<evidence type="ECO:0000256" key="2">
    <source>
        <dbReference type="SAM" id="Phobius"/>
    </source>
</evidence>
<dbReference type="Proteomes" id="UP000321055">
    <property type="component" value="Unassembled WGS sequence"/>
</dbReference>
<dbReference type="EMBL" id="SSFX01000013">
    <property type="protein sequence ID" value="TXI30511.1"/>
    <property type="molecule type" value="Genomic_DNA"/>
</dbReference>
<feature type="transmembrane region" description="Helical" evidence="2">
    <location>
        <begin position="90"/>
        <end position="114"/>
    </location>
</feature>
<feature type="transmembrane region" description="Helical" evidence="2">
    <location>
        <begin position="20"/>
        <end position="40"/>
    </location>
</feature>